<evidence type="ECO:0000256" key="2">
    <source>
        <dbReference type="ARBA" id="ARBA00022679"/>
    </source>
</evidence>
<dbReference type="Gene3D" id="3.90.1410.10">
    <property type="entry name" value="set domain protein methyltransferase, domain 1"/>
    <property type="match status" value="1"/>
</dbReference>
<evidence type="ECO:0000256" key="1">
    <source>
        <dbReference type="ARBA" id="ARBA00022603"/>
    </source>
</evidence>
<dbReference type="CDD" id="cd19180">
    <property type="entry name" value="SET_SpSET10-like"/>
    <property type="match status" value="1"/>
</dbReference>
<proteinExistence type="predicted"/>
<dbReference type="Gene3D" id="3.90.1420.10">
    <property type="entry name" value="Rubisco LSMT, substrate-binding domain"/>
    <property type="match status" value="1"/>
</dbReference>
<accession>A0A0F7SXW7</accession>
<evidence type="ECO:0000313" key="4">
    <source>
        <dbReference type="EMBL" id="CED85624.1"/>
    </source>
</evidence>
<dbReference type="EMBL" id="LN483332">
    <property type="protein sequence ID" value="CED85624.1"/>
    <property type="molecule type" value="Genomic_DNA"/>
</dbReference>
<keyword evidence="2 4" id="KW-0808">Transferase</keyword>
<dbReference type="InterPro" id="IPR046341">
    <property type="entry name" value="SET_dom_sf"/>
</dbReference>
<dbReference type="InterPro" id="IPR036464">
    <property type="entry name" value="Rubisco_LSMT_subst-bd_sf"/>
</dbReference>
<dbReference type="InterPro" id="IPR044432">
    <property type="entry name" value="Set10/Efm1_SET"/>
</dbReference>
<name>A0A0F7SXW7_PHARH</name>
<dbReference type="GO" id="GO:0032259">
    <property type="term" value="P:methylation"/>
    <property type="evidence" value="ECO:0007669"/>
    <property type="project" value="UniProtKB-KW"/>
</dbReference>
<dbReference type="GO" id="GO:0005634">
    <property type="term" value="C:nucleus"/>
    <property type="evidence" value="ECO:0007669"/>
    <property type="project" value="TreeGrafter"/>
</dbReference>
<evidence type="ECO:0000256" key="3">
    <source>
        <dbReference type="ARBA" id="ARBA00022691"/>
    </source>
</evidence>
<organism evidence="4">
    <name type="scientific">Phaffia rhodozyma</name>
    <name type="common">Yeast</name>
    <name type="synonym">Xanthophyllomyces dendrorhous</name>
    <dbReference type="NCBI Taxonomy" id="264483"/>
    <lineage>
        <taxon>Eukaryota</taxon>
        <taxon>Fungi</taxon>
        <taxon>Dikarya</taxon>
        <taxon>Basidiomycota</taxon>
        <taxon>Agaricomycotina</taxon>
        <taxon>Tremellomycetes</taxon>
        <taxon>Cystofilobasidiales</taxon>
        <taxon>Mrakiaceae</taxon>
        <taxon>Phaffia</taxon>
    </lineage>
</organism>
<dbReference type="PANTHER" id="PTHR13271">
    <property type="entry name" value="UNCHARACTERIZED PUTATIVE METHYLTRANSFERASE"/>
    <property type="match status" value="1"/>
</dbReference>
<dbReference type="GO" id="GO:0016279">
    <property type="term" value="F:protein-lysine N-methyltransferase activity"/>
    <property type="evidence" value="ECO:0007669"/>
    <property type="project" value="InterPro"/>
</dbReference>
<dbReference type="SUPFAM" id="SSF82199">
    <property type="entry name" value="SET domain"/>
    <property type="match status" value="1"/>
</dbReference>
<reference evidence="4" key="1">
    <citation type="submission" date="2014-08" db="EMBL/GenBank/DDBJ databases">
        <authorList>
            <person name="Sharma Rahul"/>
            <person name="Thines Marco"/>
        </authorList>
    </citation>
    <scope>NUCLEOTIDE SEQUENCE</scope>
</reference>
<dbReference type="InterPro" id="IPR050600">
    <property type="entry name" value="SETD3_SETD6_MTase"/>
</dbReference>
<sequence length="494" mass="54840">MDSVDLPPHVHHLLDWLKEGGAYLSPSVEVKYDDVYGLFLRSTTPLDSNNKILSVPFDLAISASTGEEAIIGLLGQNKPEAWKKSVRDELGPKEKVISYVILHWIARQLDDESSKINEAWRQQPQLLRHAPYIEALPTATEMTTPLWFTPEEMELLRGTSVFGATADLRCQWEEEWKSVGTLLDLTEADGFTWERYLLASTYISSRSFPSKLLDLTPTTAASYPILVPALDLLNHRSSHPVTWVSNPSSSLSSSSPDAKPIVGTIDFIHHPDLPNPHSQIFNNYGAKPSSSLLLSYGFALPLSSQPEHVETVPLLIAGVVSSKQDLCEDLGLGKTVRKTWNLTVGKNGEAVVEDGLRALLRVLVADGEEEGLIRSRARVDGTKTDVVDVVSGENECMALDTLGAMVQSKLQVLLDVDQSDREGDQTEVDAEKGKKQTGVGNVRKSIRRTCRIYREGQIEILQAAQIWIEQEITRVEDEFGLAEEIDEDEEDEEE</sequence>
<keyword evidence="3" id="KW-0949">S-adenosyl-L-methionine</keyword>
<dbReference type="PANTHER" id="PTHR13271:SF147">
    <property type="entry name" value="PROTEIN-LYSINE N-METHYLTRANSFERASE EFM1-RELATED"/>
    <property type="match status" value="1"/>
</dbReference>
<keyword evidence="1 4" id="KW-0489">Methyltransferase</keyword>
<dbReference type="AlphaFoldDB" id="A0A0F7SXW7"/>
<protein>
    <submittedName>
        <fullName evidence="4">N-methyltransferase</fullName>
    </submittedName>
</protein>